<keyword evidence="1" id="KW-0812">Transmembrane</keyword>
<proteinExistence type="predicted"/>
<comment type="caution">
    <text evidence="2">The sequence shown here is derived from an EMBL/GenBank/DDBJ whole genome shotgun (WGS) entry which is preliminary data.</text>
</comment>
<reference evidence="2 3" key="1">
    <citation type="journal article" date="2023" name="Sci. Data">
        <title>Genome assembly of the Korean intertidal mud-creeper Batillaria attramentaria.</title>
        <authorList>
            <person name="Patra A.K."/>
            <person name="Ho P.T."/>
            <person name="Jun S."/>
            <person name="Lee S.J."/>
            <person name="Kim Y."/>
            <person name="Won Y.J."/>
        </authorList>
    </citation>
    <scope>NUCLEOTIDE SEQUENCE [LARGE SCALE GENOMIC DNA]</scope>
    <source>
        <strain evidence="2">Wonlab-2016</strain>
    </source>
</reference>
<protein>
    <submittedName>
        <fullName evidence="2">Uncharacterized protein</fullName>
    </submittedName>
</protein>
<name>A0ABD0L207_9CAEN</name>
<dbReference type="EMBL" id="JACVVK020000092">
    <property type="protein sequence ID" value="KAK7493541.1"/>
    <property type="molecule type" value="Genomic_DNA"/>
</dbReference>
<feature type="transmembrane region" description="Helical" evidence="1">
    <location>
        <begin position="32"/>
        <end position="58"/>
    </location>
</feature>
<dbReference type="Proteomes" id="UP001519460">
    <property type="component" value="Unassembled WGS sequence"/>
</dbReference>
<organism evidence="2 3">
    <name type="scientific">Batillaria attramentaria</name>
    <dbReference type="NCBI Taxonomy" id="370345"/>
    <lineage>
        <taxon>Eukaryota</taxon>
        <taxon>Metazoa</taxon>
        <taxon>Spiralia</taxon>
        <taxon>Lophotrochozoa</taxon>
        <taxon>Mollusca</taxon>
        <taxon>Gastropoda</taxon>
        <taxon>Caenogastropoda</taxon>
        <taxon>Sorbeoconcha</taxon>
        <taxon>Cerithioidea</taxon>
        <taxon>Batillariidae</taxon>
        <taxon>Batillaria</taxon>
    </lineage>
</organism>
<gene>
    <name evidence="2" type="ORF">BaRGS_00015252</name>
</gene>
<feature type="transmembrane region" description="Helical" evidence="1">
    <location>
        <begin position="137"/>
        <end position="160"/>
    </location>
</feature>
<accession>A0ABD0L207</accession>
<keyword evidence="1" id="KW-0472">Membrane</keyword>
<keyword evidence="1" id="KW-1133">Transmembrane helix</keyword>
<evidence type="ECO:0000313" key="2">
    <source>
        <dbReference type="EMBL" id="KAK7493541.1"/>
    </source>
</evidence>
<feature type="transmembrane region" description="Helical" evidence="1">
    <location>
        <begin position="172"/>
        <end position="194"/>
    </location>
</feature>
<evidence type="ECO:0000313" key="3">
    <source>
        <dbReference type="Proteomes" id="UP001519460"/>
    </source>
</evidence>
<evidence type="ECO:0000256" key="1">
    <source>
        <dbReference type="SAM" id="Phobius"/>
    </source>
</evidence>
<feature type="non-terminal residue" evidence="2">
    <location>
        <position position="1"/>
    </location>
</feature>
<keyword evidence="3" id="KW-1185">Reference proteome</keyword>
<dbReference type="AlphaFoldDB" id="A0ABD0L207"/>
<feature type="transmembrane region" description="Helical" evidence="1">
    <location>
        <begin position="106"/>
        <end position="130"/>
    </location>
</feature>
<sequence length="206" mass="22506">CIPKERLFQKSPAYYNIRVCEEVYKPAMGLPLMFMISAAVTGVSFIFFLAGFASTVWYKDMVFYVPGTGLLPGSTVGLWKACVPKLDVCGLIDESVTRGERFGELYVARLFCSVAFILVFVHVVFLVLFGFRSPLKLFATVAYCCLMAAGILNVFGPVAYMSSARRFSATVGWGGVITLLSGIAQIASAVLIIVPMRQGKIEYTTA</sequence>